<keyword evidence="2" id="KW-0732">Signal</keyword>
<organism evidence="6 7">
    <name type="scientific">Alkalisalibacterium limincola</name>
    <dbReference type="NCBI Taxonomy" id="2699169"/>
    <lineage>
        <taxon>Bacteria</taxon>
        <taxon>Pseudomonadati</taxon>
        <taxon>Pseudomonadota</taxon>
        <taxon>Gammaproteobacteria</taxon>
        <taxon>Lysobacterales</taxon>
        <taxon>Lysobacteraceae</taxon>
        <taxon>Alkalisalibacterium</taxon>
    </lineage>
</organism>
<evidence type="ECO:0000313" key="7">
    <source>
        <dbReference type="Proteomes" id="UP000321248"/>
    </source>
</evidence>
<dbReference type="GO" id="GO:0016787">
    <property type="term" value="F:hydrolase activity"/>
    <property type="evidence" value="ECO:0007669"/>
    <property type="project" value="InterPro"/>
</dbReference>
<dbReference type="InterPro" id="IPR029052">
    <property type="entry name" value="Metallo-depent_PP-like"/>
</dbReference>
<evidence type="ECO:0000259" key="4">
    <source>
        <dbReference type="Pfam" id="PF16370"/>
    </source>
</evidence>
<feature type="domain" description="Calcineurin-like phosphoesterase" evidence="3">
    <location>
        <begin position="140"/>
        <end position="330"/>
    </location>
</feature>
<proteinExistence type="predicted"/>
<dbReference type="InterPro" id="IPR032288">
    <property type="entry name" value="Metallophos_C"/>
</dbReference>
<dbReference type="Gene3D" id="3.60.21.10">
    <property type="match status" value="1"/>
</dbReference>
<dbReference type="OrthoDB" id="9784378at2"/>
<evidence type="ECO:0000256" key="2">
    <source>
        <dbReference type="SAM" id="SignalP"/>
    </source>
</evidence>
<dbReference type="Pfam" id="PF16371">
    <property type="entry name" value="MetallophosN"/>
    <property type="match status" value="1"/>
</dbReference>
<dbReference type="PANTHER" id="PTHR43143:SF6">
    <property type="entry name" value="BLL3016 PROTEIN"/>
    <property type="match status" value="1"/>
</dbReference>
<dbReference type="AlphaFoldDB" id="A0A5C8KZ21"/>
<dbReference type="Pfam" id="PF00149">
    <property type="entry name" value="Metallophos"/>
    <property type="match status" value="1"/>
</dbReference>
<sequence>MRAVVAWVAAALLCTTAPLAAAGALVRGVVHEARPDATGPAPDGPGLPGVQLSNGRDIVSTDADGAFALPVRPGDTVFLIRPAGHDVPEGADGLPAFWRHHFPHGGPELRHGGIAATDATASPWLIPLSPRPASDAREEVLVFGDPQPASMIAVDYYRRDIIEPIIGRHPAVLGLTLGDVVHGSALELLPSVNEATRLLGTPWLHAAGNHDVDADAGHDRDSLLSFRAVYGPDTFAWEEAHARIVVLDNVVHLPPRGGAYIGGLREDQFEFLENYLAQVDEDRLLVIAAHIPFFDTHPQRHTFRTADRERLFALLARHPHVLLLSAHGHVQRHHFHAAADGWHGDTPLHEYNVGAACGGFWGGVPDAAGIPDATMSDGTPNGYAVLGLAGAGRYDLRWHAAREPDDYAIALHAPRVLRQGAWPGVHLYANVFMGIEGDRVEARIAGGEWQAMSRVERMDPGVLTQNLLDDASESLRGRDRVPEARESTHLWRIALPTDLPAGEHAVEVRAFDRWRGELGAATSYRLESLD</sequence>
<dbReference type="PANTHER" id="PTHR43143">
    <property type="entry name" value="METALLOPHOSPHOESTERASE, CALCINEURIN SUPERFAMILY"/>
    <property type="match status" value="1"/>
</dbReference>
<feature type="signal peptide" evidence="2">
    <location>
        <begin position="1"/>
        <end position="20"/>
    </location>
</feature>
<evidence type="ECO:0000259" key="3">
    <source>
        <dbReference type="Pfam" id="PF00149"/>
    </source>
</evidence>
<feature type="chain" id="PRO_5022973461" evidence="2">
    <location>
        <begin position="21"/>
        <end position="530"/>
    </location>
</feature>
<dbReference type="Proteomes" id="UP000321248">
    <property type="component" value="Unassembled WGS sequence"/>
</dbReference>
<accession>A0A5C8KZ21</accession>
<feature type="domain" description="Calcineurin-like phosphoesterase N-terminal" evidence="5">
    <location>
        <begin position="43"/>
        <end position="101"/>
    </location>
</feature>
<evidence type="ECO:0000313" key="6">
    <source>
        <dbReference type="EMBL" id="TXK65702.1"/>
    </source>
</evidence>
<dbReference type="InterPro" id="IPR032285">
    <property type="entry name" value="Metallophos_N"/>
</dbReference>
<dbReference type="SUPFAM" id="SSF56300">
    <property type="entry name" value="Metallo-dependent phosphatases"/>
    <property type="match status" value="1"/>
</dbReference>
<dbReference type="InterPro" id="IPR051918">
    <property type="entry name" value="STPP_CPPED1"/>
</dbReference>
<dbReference type="EMBL" id="VRTS01000001">
    <property type="protein sequence ID" value="TXK65702.1"/>
    <property type="molecule type" value="Genomic_DNA"/>
</dbReference>
<dbReference type="Pfam" id="PF16370">
    <property type="entry name" value="MetallophosC"/>
    <property type="match status" value="1"/>
</dbReference>
<name>A0A5C8KZ21_9GAMM</name>
<protein>
    <submittedName>
        <fullName evidence="6">Calcineurin phosphoesterase</fullName>
    </submittedName>
</protein>
<feature type="region of interest" description="Disordered" evidence="1">
    <location>
        <begin position="36"/>
        <end position="55"/>
    </location>
</feature>
<dbReference type="RefSeq" id="WP_147890375.1">
    <property type="nucleotide sequence ID" value="NZ_VRTS01000001.1"/>
</dbReference>
<evidence type="ECO:0000259" key="5">
    <source>
        <dbReference type="Pfam" id="PF16371"/>
    </source>
</evidence>
<dbReference type="InterPro" id="IPR004843">
    <property type="entry name" value="Calcineurin-like_PHP"/>
</dbReference>
<comment type="caution">
    <text evidence="6">The sequence shown here is derived from an EMBL/GenBank/DDBJ whole genome shotgun (WGS) entry which is preliminary data.</text>
</comment>
<keyword evidence="7" id="KW-1185">Reference proteome</keyword>
<reference evidence="6 7" key="1">
    <citation type="submission" date="2019-08" db="EMBL/GenBank/DDBJ databases">
        <authorList>
            <person name="Karlyshev A.V."/>
        </authorList>
    </citation>
    <scope>NUCLEOTIDE SEQUENCE [LARGE SCALE GENOMIC DNA]</scope>
    <source>
        <strain evidence="6 7">Alg18-2.2</strain>
    </source>
</reference>
<gene>
    <name evidence="6" type="ORF">FU658_00840</name>
</gene>
<evidence type="ECO:0000256" key="1">
    <source>
        <dbReference type="SAM" id="MobiDB-lite"/>
    </source>
</evidence>
<feature type="domain" description="Calcineurin-like phosphoesterase C-terminal" evidence="4">
    <location>
        <begin position="350"/>
        <end position="514"/>
    </location>
</feature>